<dbReference type="AlphaFoldDB" id="A0A317F0A9"/>
<dbReference type="Pfam" id="PF00534">
    <property type="entry name" value="Glycos_transf_1"/>
    <property type="match status" value="1"/>
</dbReference>
<dbReference type="Gene3D" id="3.40.50.2000">
    <property type="entry name" value="Glycogen Phosphorylase B"/>
    <property type="match status" value="2"/>
</dbReference>
<reference evidence="3" key="1">
    <citation type="submission" date="2018-05" db="EMBL/GenBank/DDBJ databases">
        <title>Pedobacter paludis sp. nov., isolated from wetland soil.</title>
        <authorList>
            <person name="Zhang Y."/>
        </authorList>
    </citation>
    <scope>NUCLEOTIDE SEQUENCE [LARGE SCALE GENOMIC DNA]</scope>
    <source>
        <strain evidence="3">R-8</strain>
    </source>
</reference>
<evidence type="ECO:0000313" key="3">
    <source>
        <dbReference type="Proteomes" id="UP000245391"/>
    </source>
</evidence>
<dbReference type="Proteomes" id="UP000245391">
    <property type="component" value="Unassembled WGS sequence"/>
</dbReference>
<dbReference type="GO" id="GO:0016757">
    <property type="term" value="F:glycosyltransferase activity"/>
    <property type="evidence" value="ECO:0007669"/>
    <property type="project" value="InterPro"/>
</dbReference>
<dbReference type="CDD" id="cd03809">
    <property type="entry name" value="GT4_MtfB-like"/>
    <property type="match status" value="1"/>
</dbReference>
<evidence type="ECO:0000259" key="1">
    <source>
        <dbReference type="Pfam" id="PF00534"/>
    </source>
</evidence>
<name>A0A317F0A9_9SPHI</name>
<dbReference type="SUPFAM" id="SSF53756">
    <property type="entry name" value="UDP-Glycosyltransferase/glycogen phosphorylase"/>
    <property type="match status" value="1"/>
</dbReference>
<proteinExistence type="predicted"/>
<comment type="caution">
    <text evidence="2">The sequence shown here is derived from an EMBL/GenBank/DDBJ whole genome shotgun (WGS) entry which is preliminary data.</text>
</comment>
<evidence type="ECO:0000313" key="2">
    <source>
        <dbReference type="EMBL" id="PWS31683.1"/>
    </source>
</evidence>
<gene>
    <name evidence="2" type="ORF">DF947_13945</name>
</gene>
<sequence length="396" mass="45930">MKKFKVGVWVDASFIPESGGGHSFLYQLIESIDEKKFRNEIEIFFVGFKLKTIFKKEVINLSYSESPLYQKKVNFFHKYLSINIIRKDIEKNYIKAEQDLRKLEIDIIFYPTPDVFLQNYPYIIMNWDLAHRTTHPFPEVAMFGNWENREKKIHNNLNKALLICAESETGKNEIINHYNISADKITILPLFPSKIISENIIPKKPEWLNSDTKFFIYPAQFWAHKNHYNLIIAFKSFIEDNNQDYILILSGSDQGNGNYIKSLIKELGLEHAIKTPGFIADQHLKWLYKNSEGLVFPTLLGPTNMPLLEALHLNCKIACSNLKGHKAMTGDLAIYFDPLDPNSIKQSLDILKTNDNRSLSTTKLKNVLEYYTLENAIIAFESTITKSMNIKRTWGF</sequence>
<organism evidence="2 3">
    <name type="scientific">Pedobacter paludis</name>
    <dbReference type="NCBI Taxonomy" id="2203212"/>
    <lineage>
        <taxon>Bacteria</taxon>
        <taxon>Pseudomonadati</taxon>
        <taxon>Bacteroidota</taxon>
        <taxon>Sphingobacteriia</taxon>
        <taxon>Sphingobacteriales</taxon>
        <taxon>Sphingobacteriaceae</taxon>
        <taxon>Pedobacter</taxon>
    </lineage>
</organism>
<dbReference type="PANTHER" id="PTHR46401">
    <property type="entry name" value="GLYCOSYLTRANSFERASE WBBK-RELATED"/>
    <property type="match status" value="1"/>
</dbReference>
<accession>A0A317F0A9</accession>
<dbReference type="OrthoDB" id="9801609at2"/>
<protein>
    <recommendedName>
        <fullName evidence="1">Glycosyl transferase family 1 domain-containing protein</fullName>
    </recommendedName>
</protein>
<feature type="domain" description="Glycosyl transferase family 1" evidence="1">
    <location>
        <begin position="208"/>
        <end position="356"/>
    </location>
</feature>
<dbReference type="RefSeq" id="WP_109930642.1">
    <property type="nucleotide sequence ID" value="NZ_QGNY01000004.1"/>
</dbReference>
<dbReference type="PANTHER" id="PTHR46401:SF8">
    <property type="entry name" value="BLL6006 PROTEIN"/>
    <property type="match status" value="1"/>
</dbReference>
<dbReference type="EMBL" id="QGNY01000004">
    <property type="protein sequence ID" value="PWS31683.1"/>
    <property type="molecule type" value="Genomic_DNA"/>
</dbReference>
<dbReference type="InterPro" id="IPR001296">
    <property type="entry name" value="Glyco_trans_1"/>
</dbReference>
<keyword evidence="3" id="KW-1185">Reference proteome</keyword>